<dbReference type="AlphaFoldDB" id="A0A844YJI4"/>
<gene>
    <name evidence="3" type="ORF">GRI48_08780</name>
</gene>
<dbReference type="OrthoDB" id="7605198at2"/>
<keyword evidence="4" id="KW-1185">Reference proteome</keyword>
<accession>A0A844YJI4</accession>
<feature type="transmembrane region" description="Helical" evidence="1">
    <location>
        <begin position="392"/>
        <end position="412"/>
    </location>
</feature>
<reference evidence="3 4" key="1">
    <citation type="submission" date="2019-12" db="EMBL/GenBank/DDBJ databases">
        <title>Genomic-based taxomic classification of the family Erythrobacteraceae.</title>
        <authorList>
            <person name="Xu L."/>
        </authorList>
    </citation>
    <scope>NUCLEOTIDE SEQUENCE [LARGE SCALE GENOMIC DNA]</scope>
    <source>
        <strain evidence="3 4">MCCC 1A09965</strain>
    </source>
</reference>
<feature type="transmembrane region" description="Helical" evidence="1">
    <location>
        <begin position="153"/>
        <end position="171"/>
    </location>
</feature>
<protein>
    <recommendedName>
        <fullName evidence="2">DUF6418 domain-containing protein</fullName>
    </recommendedName>
</protein>
<dbReference type="Proteomes" id="UP000445582">
    <property type="component" value="Unassembled WGS sequence"/>
</dbReference>
<feature type="transmembrane region" description="Helical" evidence="1">
    <location>
        <begin position="22"/>
        <end position="45"/>
    </location>
</feature>
<evidence type="ECO:0000256" key="1">
    <source>
        <dbReference type="SAM" id="Phobius"/>
    </source>
</evidence>
<evidence type="ECO:0000313" key="3">
    <source>
        <dbReference type="EMBL" id="MXO63104.1"/>
    </source>
</evidence>
<dbReference type="InterPro" id="IPR046303">
    <property type="entry name" value="DUF6418"/>
</dbReference>
<name>A0A844YJI4_9SPHN</name>
<feature type="transmembrane region" description="Helical" evidence="1">
    <location>
        <begin position="356"/>
        <end position="380"/>
    </location>
</feature>
<dbReference type="Pfam" id="PF19982">
    <property type="entry name" value="DUF6418"/>
    <property type="match status" value="1"/>
</dbReference>
<dbReference type="RefSeq" id="WP_160674179.1">
    <property type="nucleotide sequence ID" value="NZ_WTYN01000001.1"/>
</dbReference>
<keyword evidence="1" id="KW-1133">Transmembrane helix</keyword>
<organism evidence="3 4">
    <name type="scientific">Qipengyuania oceanensis</name>
    <dbReference type="NCBI Taxonomy" id="1463597"/>
    <lineage>
        <taxon>Bacteria</taxon>
        <taxon>Pseudomonadati</taxon>
        <taxon>Pseudomonadota</taxon>
        <taxon>Alphaproteobacteria</taxon>
        <taxon>Sphingomonadales</taxon>
        <taxon>Erythrobacteraceae</taxon>
        <taxon>Qipengyuania</taxon>
    </lineage>
</organism>
<feature type="transmembrane region" description="Helical" evidence="1">
    <location>
        <begin position="244"/>
        <end position="266"/>
    </location>
</feature>
<evidence type="ECO:0000313" key="4">
    <source>
        <dbReference type="Proteomes" id="UP000445582"/>
    </source>
</evidence>
<comment type="caution">
    <text evidence="3">The sequence shown here is derived from an EMBL/GenBank/DDBJ whole genome shotgun (WGS) entry which is preliminary data.</text>
</comment>
<feature type="transmembrane region" description="Helical" evidence="1">
    <location>
        <begin position="65"/>
        <end position="85"/>
    </location>
</feature>
<keyword evidence="1" id="KW-0812">Transmembrane</keyword>
<sequence>MISIGIAGVTLLFIAWLIRKRIVAAIAASLLLFSLSSRLVDILYLDLAGPIYATQLDRHVGANSATPFFCFAVLALVLPLAVAFGDRAFLRGISHKAYAASGYINGMRWLMIAGASGLIALLYLEMLRIGTIPLLSRMDRVDYNIIASPLHRLSYEMNFLISATLGIAAVIPRLQGRSVSVSANLLVLLLLVYWALTGNRFSAFVMVASFYAFPFGALILAKRAGLLTRQTVSDPWSALISPKVLMAIGGLIGAIAVVGLIVNSYYNVRGYADPVFELSQRLLVQPVEIYASHYQNFVFGGMREPDWQAIDEVLINPIDSNVNTSIKYLMINEVGFFRTEELLANGTQFAGGYPEIYLSLFGMFWAIPLMVLIGICTAWITRLAMRNIFRGYLLSSIMAIYVMFAFHLGYIGGMLNSLLAYTFYLKILILFGVFHLEQAILRRERENLVGRMQAVNGPSAGSPGFDLPRTQDGLAATAR</sequence>
<dbReference type="EMBL" id="WTYN01000001">
    <property type="protein sequence ID" value="MXO63104.1"/>
    <property type="molecule type" value="Genomic_DNA"/>
</dbReference>
<feature type="transmembrane region" description="Helical" evidence="1">
    <location>
        <begin position="202"/>
        <end position="221"/>
    </location>
</feature>
<keyword evidence="1" id="KW-0472">Membrane</keyword>
<evidence type="ECO:0000259" key="2">
    <source>
        <dbReference type="Pfam" id="PF19982"/>
    </source>
</evidence>
<feature type="transmembrane region" description="Helical" evidence="1">
    <location>
        <begin position="106"/>
        <end position="124"/>
    </location>
</feature>
<proteinExistence type="predicted"/>
<feature type="transmembrane region" description="Helical" evidence="1">
    <location>
        <begin position="178"/>
        <end position="196"/>
    </location>
</feature>
<feature type="transmembrane region" description="Helical" evidence="1">
    <location>
        <begin position="418"/>
        <end position="436"/>
    </location>
</feature>
<feature type="domain" description="DUF6418" evidence="2">
    <location>
        <begin position="322"/>
        <end position="424"/>
    </location>
</feature>